<evidence type="ECO:0000313" key="4">
    <source>
        <dbReference type="Proteomes" id="UP001564626"/>
    </source>
</evidence>
<dbReference type="RefSeq" id="WP_345364848.1">
    <property type="nucleotide sequence ID" value="NZ_BAABII010000012.1"/>
</dbReference>
<reference evidence="3 4" key="1">
    <citation type="submission" date="2024-08" db="EMBL/GenBank/DDBJ databases">
        <title>Genome mining of Saccharopolyspora cebuensis PGLac3 from Nigerian medicinal plant.</title>
        <authorList>
            <person name="Ezeobiora C.E."/>
            <person name="Igbokwe N.H."/>
            <person name="Amin D.H."/>
            <person name="Mendie U.E."/>
        </authorList>
    </citation>
    <scope>NUCLEOTIDE SEQUENCE [LARGE SCALE GENOMIC DNA]</scope>
    <source>
        <strain evidence="3 4">PGLac3</strain>
    </source>
</reference>
<organism evidence="3 4">
    <name type="scientific">Saccharopolyspora cebuensis</name>
    <dbReference type="NCBI Taxonomy" id="418759"/>
    <lineage>
        <taxon>Bacteria</taxon>
        <taxon>Bacillati</taxon>
        <taxon>Actinomycetota</taxon>
        <taxon>Actinomycetes</taxon>
        <taxon>Pseudonocardiales</taxon>
        <taxon>Pseudonocardiaceae</taxon>
        <taxon>Saccharopolyspora</taxon>
    </lineage>
</organism>
<feature type="chain" id="PRO_5046122324" evidence="2">
    <location>
        <begin position="21"/>
        <end position="41"/>
    </location>
</feature>
<accession>A0ABV4CFJ3</accession>
<keyword evidence="2" id="KW-0732">Signal</keyword>
<evidence type="ECO:0000256" key="2">
    <source>
        <dbReference type="SAM" id="SignalP"/>
    </source>
</evidence>
<evidence type="ECO:0000256" key="1">
    <source>
        <dbReference type="SAM" id="MobiDB-lite"/>
    </source>
</evidence>
<evidence type="ECO:0000313" key="3">
    <source>
        <dbReference type="EMBL" id="MEY8039273.1"/>
    </source>
</evidence>
<protein>
    <submittedName>
        <fullName evidence="3">Uncharacterized protein</fullName>
    </submittedName>
</protein>
<feature type="compositionally biased region" description="Low complexity" evidence="1">
    <location>
        <begin position="30"/>
        <end position="41"/>
    </location>
</feature>
<comment type="caution">
    <text evidence="3">The sequence shown here is derived from an EMBL/GenBank/DDBJ whole genome shotgun (WGS) entry which is preliminary data.</text>
</comment>
<proteinExistence type="predicted"/>
<name>A0ABV4CFJ3_9PSEU</name>
<feature type="region of interest" description="Disordered" evidence="1">
    <location>
        <begin position="22"/>
        <end position="41"/>
    </location>
</feature>
<sequence>MLFKTMMFTAVLLSAALADAAEPVDPPPAARTAVAPACPAR</sequence>
<keyword evidence="4" id="KW-1185">Reference proteome</keyword>
<dbReference type="Proteomes" id="UP001564626">
    <property type="component" value="Unassembled WGS sequence"/>
</dbReference>
<feature type="signal peptide" evidence="2">
    <location>
        <begin position="1"/>
        <end position="20"/>
    </location>
</feature>
<gene>
    <name evidence="3" type="ORF">AB8O55_07675</name>
</gene>
<dbReference type="EMBL" id="JBGEHV010000009">
    <property type="protein sequence ID" value="MEY8039273.1"/>
    <property type="molecule type" value="Genomic_DNA"/>
</dbReference>